<proteinExistence type="inferred from homology"/>
<name>A0ABW0RBI4_9BACL</name>
<gene>
    <name evidence="11" type="ORF">ACFPOH_08415</name>
</gene>
<dbReference type="Proteomes" id="UP001595978">
    <property type="component" value="Unassembled WGS sequence"/>
</dbReference>
<keyword evidence="6 9" id="KW-1133">Transmembrane helix</keyword>
<evidence type="ECO:0000256" key="9">
    <source>
        <dbReference type="SAM" id="Phobius"/>
    </source>
</evidence>
<keyword evidence="7 9" id="KW-0472">Membrane</keyword>
<dbReference type="EMBL" id="JBHSNQ010000073">
    <property type="protein sequence ID" value="MFC5541783.1"/>
    <property type="molecule type" value="Genomic_DNA"/>
</dbReference>
<dbReference type="InterPro" id="IPR055348">
    <property type="entry name" value="DctQ"/>
</dbReference>
<evidence type="ECO:0000256" key="4">
    <source>
        <dbReference type="ARBA" id="ARBA00022519"/>
    </source>
</evidence>
<evidence type="ECO:0000313" key="12">
    <source>
        <dbReference type="Proteomes" id="UP001595978"/>
    </source>
</evidence>
<comment type="caution">
    <text evidence="11">The sequence shown here is derived from an EMBL/GenBank/DDBJ whole genome shotgun (WGS) entry which is preliminary data.</text>
</comment>
<evidence type="ECO:0000256" key="5">
    <source>
        <dbReference type="ARBA" id="ARBA00022692"/>
    </source>
</evidence>
<dbReference type="Pfam" id="PF04290">
    <property type="entry name" value="DctQ"/>
    <property type="match status" value="1"/>
</dbReference>
<comment type="subcellular location">
    <subcellularLocation>
        <location evidence="1">Cell inner membrane</location>
        <topology evidence="1">Multi-pass membrane protein</topology>
    </subcellularLocation>
</comment>
<comment type="similarity">
    <text evidence="8">Belongs to the TRAP transporter small permease family.</text>
</comment>
<evidence type="ECO:0000256" key="8">
    <source>
        <dbReference type="ARBA" id="ARBA00038436"/>
    </source>
</evidence>
<evidence type="ECO:0000256" key="1">
    <source>
        <dbReference type="ARBA" id="ARBA00004429"/>
    </source>
</evidence>
<evidence type="ECO:0000313" key="11">
    <source>
        <dbReference type="EMBL" id="MFC5541783.1"/>
    </source>
</evidence>
<dbReference type="InterPro" id="IPR007387">
    <property type="entry name" value="TRAP_DctQ"/>
</dbReference>
<keyword evidence="3" id="KW-1003">Cell membrane</keyword>
<protein>
    <submittedName>
        <fullName evidence="11">TRAP transporter small permease</fullName>
    </submittedName>
</protein>
<keyword evidence="12" id="KW-1185">Reference proteome</keyword>
<organism evidence="11 12">
    <name type="scientific">Ureibacillus suwonensis</name>
    <dbReference type="NCBI Taxonomy" id="313007"/>
    <lineage>
        <taxon>Bacteria</taxon>
        <taxon>Bacillati</taxon>
        <taxon>Bacillota</taxon>
        <taxon>Bacilli</taxon>
        <taxon>Bacillales</taxon>
        <taxon>Caryophanaceae</taxon>
        <taxon>Ureibacillus</taxon>
    </lineage>
</organism>
<evidence type="ECO:0000256" key="2">
    <source>
        <dbReference type="ARBA" id="ARBA00022448"/>
    </source>
</evidence>
<sequence>MKVINKISDVVYFIEKVLAFTLAMTLLISMVGGFFFRYVLKSPLLWSDELAIFCLIWITFIGGSMVLKEKSSPSITLFIDAVSKTYKKYLTIISNLILLIFVAYVLYLAMDWIMKPNIFIQKSTALNWPKIYFYLSIPISFAFSTIHVINNTVQTFKGEDGGALH</sequence>
<evidence type="ECO:0000256" key="7">
    <source>
        <dbReference type="ARBA" id="ARBA00023136"/>
    </source>
</evidence>
<feature type="transmembrane region" description="Helical" evidence="9">
    <location>
        <begin position="89"/>
        <end position="109"/>
    </location>
</feature>
<feature type="transmembrane region" description="Helical" evidence="9">
    <location>
        <begin position="50"/>
        <end position="68"/>
    </location>
</feature>
<reference evidence="12" key="1">
    <citation type="journal article" date="2019" name="Int. J. Syst. Evol. Microbiol.">
        <title>The Global Catalogue of Microorganisms (GCM) 10K type strain sequencing project: providing services to taxonomists for standard genome sequencing and annotation.</title>
        <authorList>
            <consortium name="The Broad Institute Genomics Platform"/>
            <consortium name="The Broad Institute Genome Sequencing Center for Infectious Disease"/>
            <person name="Wu L."/>
            <person name="Ma J."/>
        </authorList>
    </citation>
    <scope>NUCLEOTIDE SEQUENCE [LARGE SCALE GENOMIC DNA]</scope>
    <source>
        <strain evidence="12">CCUG 56331</strain>
    </source>
</reference>
<evidence type="ECO:0000259" key="10">
    <source>
        <dbReference type="Pfam" id="PF04290"/>
    </source>
</evidence>
<feature type="domain" description="Tripartite ATP-independent periplasmic transporters DctQ component" evidence="10">
    <location>
        <begin position="28"/>
        <end position="157"/>
    </location>
</feature>
<evidence type="ECO:0000256" key="6">
    <source>
        <dbReference type="ARBA" id="ARBA00022989"/>
    </source>
</evidence>
<accession>A0ABW0RBI4</accession>
<keyword evidence="2" id="KW-0813">Transport</keyword>
<keyword evidence="5 9" id="KW-0812">Transmembrane</keyword>
<feature type="transmembrane region" description="Helical" evidence="9">
    <location>
        <begin position="131"/>
        <end position="149"/>
    </location>
</feature>
<dbReference type="PANTHER" id="PTHR35011">
    <property type="entry name" value="2,3-DIKETO-L-GULONATE TRAP TRANSPORTER SMALL PERMEASE PROTEIN YIAM"/>
    <property type="match status" value="1"/>
</dbReference>
<feature type="transmembrane region" description="Helical" evidence="9">
    <location>
        <begin position="12"/>
        <end position="38"/>
    </location>
</feature>
<keyword evidence="4" id="KW-0997">Cell inner membrane</keyword>
<evidence type="ECO:0000256" key="3">
    <source>
        <dbReference type="ARBA" id="ARBA00022475"/>
    </source>
</evidence>
<dbReference type="PANTHER" id="PTHR35011:SF2">
    <property type="entry name" value="2,3-DIKETO-L-GULONATE TRAP TRANSPORTER SMALL PERMEASE PROTEIN YIAM"/>
    <property type="match status" value="1"/>
</dbReference>
<dbReference type="RefSeq" id="WP_390309397.1">
    <property type="nucleotide sequence ID" value="NZ_JBHSNQ010000073.1"/>
</dbReference>